<accession>A0A6N6VYC4</accession>
<dbReference type="GO" id="GO:0019290">
    <property type="term" value="P:siderophore biosynthetic process"/>
    <property type="evidence" value="ECO:0007669"/>
    <property type="project" value="InterPro"/>
</dbReference>
<comment type="pathway">
    <text evidence="1">Siderophore biosynthesis.</text>
</comment>
<sequence>MFEQIAKLAILSRLFQSLIREKIIKKESISFLSKDKIEIQISPRLKLTAFIRSFLSFERFDLIKNLYLENSGIVSEISHPNDLLDLIKEQWIQENENSGNSFDQFQIEIQNSVSNMILAQMSFEMNKSLFENDKKEYGIKNSIDWVLKQKEKNDKFSSLSFYEQSVLNGHPVHPGAKTRMGMNLEDLIQYSPEWRKLVSLKLVAIDKKNSKITMEKNGNICDILFIDYPGLEEKFKLEMKNIGLNYELYDLIPVHPWQLKKIIPHIFQDQLRDKKIIPINSFQINARSLISFRSFATEPYENNNSCHIKTSINLLTTSDVRTISPRATQSGPLISNILNSIQNNLKEFKDGKFKIQSEIAGIYYNENSDRYSKLEKAKLGQNLSCILRDNPEKFIKNMDICMPAAALLEKSPLSNKIILNEIIDIYKREKYFHSEIDCVISFFKKYIELSIPPLLTLMCKYGISLEAHMQNSMVSFRNGEPILLIVRDFSDIRIFEERLLKHNYFLNLDIQNSMIFCKNISVLHKNIFYSFFQSHIGEIIVTLNREFGIEEMLLWKIVRNKCSDTFNELKKEPDFKEQIEADEYELFKENIQLKALTKMRLIGELCEYYFVDIKNPLNISE</sequence>
<reference evidence="4 5" key="1">
    <citation type="submission" date="2019-10" db="EMBL/GenBank/DDBJ databases">
        <title>New species of Slilvanegrellaceae.</title>
        <authorList>
            <person name="Pitt A."/>
            <person name="Hahn M.W."/>
        </authorList>
    </citation>
    <scope>NUCLEOTIDE SEQUENCE [LARGE SCALE GENOMIC DNA]</scope>
    <source>
        <strain evidence="4 5">SP-Ram-0.45-NSY-1</strain>
    </source>
</reference>
<evidence type="ECO:0000256" key="1">
    <source>
        <dbReference type="ARBA" id="ARBA00004924"/>
    </source>
</evidence>
<dbReference type="InterPro" id="IPR037455">
    <property type="entry name" value="LucA/IucC-like"/>
</dbReference>
<dbReference type="Gene3D" id="1.10.510.40">
    <property type="match status" value="1"/>
</dbReference>
<dbReference type="Gene3D" id="6.10.250.3370">
    <property type="match status" value="1"/>
</dbReference>
<dbReference type="Proteomes" id="UP000437748">
    <property type="component" value="Unassembled WGS sequence"/>
</dbReference>
<evidence type="ECO:0000313" key="4">
    <source>
        <dbReference type="EMBL" id="KAB8041089.1"/>
    </source>
</evidence>
<dbReference type="PANTHER" id="PTHR34384:SF6">
    <property type="entry name" value="STAPHYLOFERRIN B SYNTHASE"/>
    <property type="match status" value="1"/>
</dbReference>
<evidence type="ECO:0000259" key="3">
    <source>
        <dbReference type="Pfam" id="PF06276"/>
    </source>
</evidence>
<name>A0A6N6VYC4_9BACT</name>
<dbReference type="OrthoDB" id="5287537at2"/>
<protein>
    <recommendedName>
        <fullName evidence="6">Siderophore biosynthesis protein</fullName>
    </recommendedName>
</protein>
<dbReference type="InterPro" id="IPR007310">
    <property type="entry name" value="Aerobactin_biosyn_IucA/IucC_N"/>
</dbReference>
<comment type="caution">
    <text evidence="4">The sequence shown here is derived from an EMBL/GenBank/DDBJ whole genome shotgun (WGS) entry which is preliminary data.</text>
</comment>
<dbReference type="InterPro" id="IPR022770">
    <property type="entry name" value="IucA/IucC-like_C"/>
</dbReference>
<dbReference type="RefSeq" id="WP_153418612.1">
    <property type="nucleotide sequence ID" value="NZ_WFLM01000001.1"/>
</dbReference>
<dbReference type="GO" id="GO:0016881">
    <property type="term" value="F:acid-amino acid ligase activity"/>
    <property type="evidence" value="ECO:0007669"/>
    <property type="project" value="UniProtKB-ARBA"/>
</dbReference>
<dbReference type="PANTHER" id="PTHR34384">
    <property type="entry name" value="L-2,3-DIAMINOPROPANOATE--CITRATE LIGASE"/>
    <property type="match status" value="1"/>
</dbReference>
<feature type="domain" description="Aerobactin siderophore biosynthesis IucA/IucC N-terminal" evidence="2">
    <location>
        <begin position="160"/>
        <end position="408"/>
    </location>
</feature>
<organism evidence="4 5">
    <name type="scientific">Silvanigrella paludirubra</name>
    <dbReference type="NCBI Taxonomy" id="2499159"/>
    <lineage>
        <taxon>Bacteria</taxon>
        <taxon>Pseudomonadati</taxon>
        <taxon>Bdellovibrionota</taxon>
        <taxon>Oligoflexia</taxon>
        <taxon>Silvanigrellales</taxon>
        <taxon>Silvanigrellaceae</taxon>
        <taxon>Silvanigrella</taxon>
    </lineage>
</organism>
<evidence type="ECO:0000259" key="2">
    <source>
        <dbReference type="Pfam" id="PF04183"/>
    </source>
</evidence>
<evidence type="ECO:0008006" key="6">
    <source>
        <dbReference type="Google" id="ProtNLM"/>
    </source>
</evidence>
<evidence type="ECO:0000313" key="5">
    <source>
        <dbReference type="Proteomes" id="UP000437748"/>
    </source>
</evidence>
<dbReference type="Pfam" id="PF06276">
    <property type="entry name" value="FhuF"/>
    <property type="match status" value="1"/>
</dbReference>
<dbReference type="AlphaFoldDB" id="A0A6N6VYC4"/>
<dbReference type="Pfam" id="PF04183">
    <property type="entry name" value="IucA_IucC"/>
    <property type="match status" value="1"/>
</dbReference>
<proteinExistence type="predicted"/>
<dbReference type="EMBL" id="WFLM01000001">
    <property type="protein sequence ID" value="KAB8041089.1"/>
    <property type="molecule type" value="Genomic_DNA"/>
</dbReference>
<gene>
    <name evidence="4" type="ORF">GCL60_03890</name>
</gene>
<keyword evidence="5" id="KW-1185">Reference proteome</keyword>
<feature type="domain" description="Aerobactin siderophore biosynthesis IucA/IucC-like C-terminal" evidence="3">
    <location>
        <begin position="442"/>
        <end position="602"/>
    </location>
</feature>